<feature type="compositionally biased region" description="Pro residues" evidence="1">
    <location>
        <begin position="1"/>
        <end position="12"/>
    </location>
</feature>
<gene>
    <name evidence="2" type="ORF">CLV71_11012</name>
</gene>
<comment type="caution">
    <text evidence="2">The sequence shown here is derived from an EMBL/GenBank/DDBJ whole genome shotgun (WGS) entry which is preliminary data.</text>
</comment>
<dbReference type="AlphaFoldDB" id="A0A4R7VCK7"/>
<name>A0A4R7VCK7_9PSEU</name>
<reference evidence="2 3" key="1">
    <citation type="submission" date="2019-03" db="EMBL/GenBank/DDBJ databases">
        <title>Genomic Encyclopedia of Archaeal and Bacterial Type Strains, Phase II (KMG-II): from individual species to whole genera.</title>
        <authorList>
            <person name="Goeker M."/>
        </authorList>
    </citation>
    <scope>NUCLEOTIDE SEQUENCE [LARGE SCALE GENOMIC DNA]</scope>
    <source>
        <strain evidence="2 3">DSM 45499</strain>
    </source>
</reference>
<keyword evidence="3" id="KW-1185">Reference proteome</keyword>
<dbReference type="EMBL" id="SOCP01000010">
    <property type="protein sequence ID" value="TDV46833.1"/>
    <property type="molecule type" value="Genomic_DNA"/>
</dbReference>
<feature type="compositionally biased region" description="Polar residues" evidence="1">
    <location>
        <begin position="67"/>
        <end position="79"/>
    </location>
</feature>
<dbReference type="Proteomes" id="UP000294927">
    <property type="component" value="Unassembled WGS sequence"/>
</dbReference>
<feature type="region of interest" description="Disordered" evidence="1">
    <location>
        <begin position="1"/>
        <end position="104"/>
    </location>
</feature>
<evidence type="ECO:0000313" key="3">
    <source>
        <dbReference type="Proteomes" id="UP000294927"/>
    </source>
</evidence>
<proteinExistence type="predicted"/>
<accession>A0A4R7VCK7</accession>
<organism evidence="2 3">
    <name type="scientific">Actinophytocola oryzae</name>
    <dbReference type="NCBI Taxonomy" id="502181"/>
    <lineage>
        <taxon>Bacteria</taxon>
        <taxon>Bacillati</taxon>
        <taxon>Actinomycetota</taxon>
        <taxon>Actinomycetes</taxon>
        <taxon>Pseudonocardiales</taxon>
        <taxon>Pseudonocardiaceae</taxon>
    </lineage>
</organism>
<protein>
    <submittedName>
        <fullName evidence="2">Uncharacterized protein</fullName>
    </submittedName>
</protein>
<evidence type="ECO:0000313" key="2">
    <source>
        <dbReference type="EMBL" id="TDV46833.1"/>
    </source>
</evidence>
<feature type="compositionally biased region" description="Polar residues" evidence="1">
    <location>
        <begin position="30"/>
        <end position="43"/>
    </location>
</feature>
<sequence length="170" mass="18120">MITPPSSEPIEPPDACTKLCPPSAFARSAGTGNSATTMPSATPDTIAPLTPCRKRAATRRPAVGASPHSSDATVNTAMPATNILLRPNRSPRRPAGNSRPPKGITYAFTTQARPVPEKPRSARIAGRATLTTVWSTTIISVPALNTANAYHRDIPLRLQRCTTCNRRNDL</sequence>
<evidence type="ECO:0000256" key="1">
    <source>
        <dbReference type="SAM" id="MobiDB-lite"/>
    </source>
</evidence>